<comment type="caution">
    <text evidence="2">The sequence shown here is derived from an EMBL/GenBank/DDBJ whole genome shotgun (WGS) entry which is preliminary data.</text>
</comment>
<name>A0A8H6YNI0_9AGAR</name>
<feature type="region of interest" description="Disordered" evidence="1">
    <location>
        <begin position="115"/>
        <end position="165"/>
    </location>
</feature>
<reference evidence="2" key="1">
    <citation type="submission" date="2020-05" db="EMBL/GenBank/DDBJ databases">
        <title>Mycena genomes resolve the evolution of fungal bioluminescence.</title>
        <authorList>
            <person name="Tsai I.J."/>
        </authorList>
    </citation>
    <scope>NUCLEOTIDE SEQUENCE</scope>
    <source>
        <strain evidence="2">CCC161011</strain>
    </source>
</reference>
<dbReference type="EMBL" id="JACAZI010000004">
    <property type="protein sequence ID" value="KAF7363233.1"/>
    <property type="molecule type" value="Genomic_DNA"/>
</dbReference>
<dbReference type="AlphaFoldDB" id="A0A8H6YNI0"/>
<proteinExistence type="predicted"/>
<protein>
    <submittedName>
        <fullName evidence="2">Uncharacterized protein</fullName>
    </submittedName>
</protein>
<accession>A0A8H6YNI0</accession>
<keyword evidence="3" id="KW-1185">Reference proteome</keyword>
<organism evidence="2 3">
    <name type="scientific">Mycena venus</name>
    <dbReference type="NCBI Taxonomy" id="2733690"/>
    <lineage>
        <taxon>Eukaryota</taxon>
        <taxon>Fungi</taxon>
        <taxon>Dikarya</taxon>
        <taxon>Basidiomycota</taxon>
        <taxon>Agaricomycotina</taxon>
        <taxon>Agaricomycetes</taxon>
        <taxon>Agaricomycetidae</taxon>
        <taxon>Agaricales</taxon>
        <taxon>Marasmiineae</taxon>
        <taxon>Mycenaceae</taxon>
        <taxon>Mycena</taxon>
    </lineage>
</organism>
<sequence>MPSKHTPEDHRLIDSLPMGVVTAFRSSIYQPAYITSNPEQFINNDWIDTAQLRKFLQRATHPQPDSSSPAPKPSPIRVKLENDALDAAFTRPLSPATAPGVRTRILKEGNHEVLEILSDSDMDSDKEDDLGQESADPRESSPLPPSDIPSDLSCPSTDLDSDASSDTDMVIELEESDTIWLDAGISSGVRVGEFRVTKEVNVQRVEYLTGFPSLVPIPETPAAFVIDGSDPKFNIRDKHGNLYSIDALIKNKDNDSWKGNTGTGDSKVWVTFGPGETPILCRRSRLECKGAYVCERVDPGLLKVTRRDLDPASRDAVFAAQRQTRREDGTTAERRATEFVNLVRAQKCGVKDHSGVQCKGRPISRAKKQVSRGHKFWVGCSGWTSDSGKHRSWTIPDDVDDNLFIKGLLGEPLVEGNSKDTELCSAIVHPTTGLKQRRCREYLLFPSKRVIQAEEFLKAHAHILNGNVLTSSIINRLCDATRTIFVPVDSSIRKALIVHPHNVAHNHPMPALKKPSFEAKNTYRKCVKTLGPVGATVTKVDNAASTHVLLGGKTPAEYAPALQSAQVKRKIVLETKKEAYPAGLDVPGAFKLFWDDMKKGPDEKYIHRLVMMPDGAISLSRGLLHYSNLF</sequence>
<feature type="compositionally biased region" description="Low complexity" evidence="1">
    <location>
        <begin position="148"/>
        <end position="158"/>
    </location>
</feature>
<feature type="compositionally biased region" description="Acidic residues" evidence="1">
    <location>
        <begin position="118"/>
        <end position="131"/>
    </location>
</feature>
<evidence type="ECO:0000256" key="1">
    <source>
        <dbReference type="SAM" id="MobiDB-lite"/>
    </source>
</evidence>
<evidence type="ECO:0000313" key="3">
    <source>
        <dbReference type="Proteomes" id="UP000620124"/>
    </source>
</evidence>
<dbReference type="OrthoDB" id="2976708at2759"/>
<gene>
    <name evidence="2" type="ORF">MVEN_00676200</name>
</gene>
<dbReference type="Proteomes" id="UP000620124">
    <property type="component" value="Unassembled WGS sequence"/>
</dbReference>
<evidence type="ECO:0000313" key="2">
    <source>
        <dbReference type="EMBL" id="KAF7363233.1"/>
    </source>
</evidence>